<dbReference type="EMBL" id="GBRH01277041">
    <property type="protein sequence ID" value="JAD20854.1"/>
    <property type="molecule type" value="Transcribed_RNA"/>
</dbReference>
<accession>A0A0A8Y4J6</accession>
<organism evidence="1">
    <name type="scientific">Arundo donax</name>
    <name type="common">Giant reed</name>
    <name type="synonym">Donax arundinaceus</name>
    <dbReference type="NCBI Taxonomy" id="35708"/>
    <lineage>
        <taxon>Eukaryota</taxon>
        <taxon>Viridiplantae</taxon>
        <taxon>Streptophyta</taxon>
        <taxon>Embryophyta</taxon>
        <taxon>Tracheophyta</taxon>
        <taxon>Spermatophyta</taxon>
        <taxon>Magnoliopsida</taxon>
        <taxon>Liliopsida</taxon>
        <taxon>Poales</taxon>
        <taxon>Poaceae</taxon>
        <taxon>PACMAD clade</taxon>
        <taxon>Arundinoideae</taxon>
        <taxon>Arundineae</taxon>
        <taxon>Arundo</taxon>
    </lineage>
</organism>
<sequence>MRQVEETKAVVAGEQARMNAIGNKVLQIVTKAGGEFWWETDVEALGNVQHVADERLKGKE</sequence>
<evidence type="ECO:0000313" key="1">
    <source>
        <dbReference type="EMBL" id="JAD20854.1"/>
    </source>
</evidence>
<reference evidence="1" key="2">
    <citation type="journal article" date="2015" name="Data Brief">
        <title>Shoot transcriptome of the giant reed, Arundo donax.</title>
        <authorList>
            <person name="Barrero R.A."/>
            <person name="Guerrero F.D."/>
            <person name="Moolhuijzen P."/>
            <person name="Goolsby J.A."/>
            <person name="Tidwell J."/>
            <person name="Bellgard S.E."/>
            <person name="Bellgard M.I."/>
        </authorList>
    </citation>
    <scope>NUCLEOTIDE SEQUENCE</scope>
    <source>
        <tissue evidence="1">Shoot tissue taken approximately 20 cm above the soil surface</tissue>
    </source>
</reference>
<reference evidence="1" key="1">
    <citation type="submission" date="2014-09" db="EMBL/GenBank/DDBJ databases">
        <authorList>
            <person name="Magalhaes I.L.F."/>
            <person name="Oliveira U."/>
            <person name="Santos F.R."/>
            <person name="Vidigal T.H.D.A."/>
            <person name="Brescovit A.D."/>
            <person name="Santos A.J."/>
        </authorList>
    </citation>
    <scope>NUCLEOTIDE SEQUENCE</scope>
    <source>
        <tissue evidence="1">Shoot tissue taken approximately 20 cm above the soil surface</tissue>
    </source>
</reference>
<name>A0A0A8Y4J6_ARUDO</name>
<proteinExistence type="predicted"/>
<protein>
    <submittedName>
        <fullName evidence="1">Uncharacterized protein</fullName>
    </submittedName>
</protein>
<dbReference type="AlphaFoldDB" id="A0A0A8Y4J6"/>